<dbReference type="AlphaFoldDB" id="A0AAU9FES8"/>
<sequence>MKVFALAIYLLLSPSSLNNRWHLLLCIKLRNPTTLIRLSRNNTNISDPVLLCHTNNRNNILKSASSHTYVHLPLDTIDVMLWYSDSYPESTLPTPTNILRAGELALPSTPPTPSSSVSFKPHSN</sequence>
<evidence type="ECO:0000256" key="1">
    <source>
        <dbReference type="SAM" id="MobiDB-lite"/>
    </source>
</evidence>
<accession>A0AAU9FES8</accession>
<proteinExistence type="predicted"/>
<evidence type="ECO:0000313" key="4">
    <source>
        <dbReference type="Proteomes" id="UP001500889"/>
    </source>
</evidence>
<gene>
    <name evidence="3" type="ORF">DMAD_11890</name>
</gene>
<keyword evidence="2" id="KW-0732">Signal</keyword>
<feature type="signal peptide" evidence="2">
    <location>
        <begin position="1"/>
        <end position="18"/>
    </location>
</feature>
<protein>
    <recommendedName>
        <fullName evidence="5">Secreted protein</fullName>
    </recommendedName>
</protein>
<organism evidence="3 4">
    <name type="scientific">Drosophila madeirensis</name>
    <name type="common">Fruit fly</name>
    <dbReference type="NCBI Taxonomy" id="30013"/>
    <lineage>
        <taxon>Eukaryota</taxon>
        <taxon>Metazoa</taxon>
        <taxon>Ecdysozoa</taxon>
        <taxon>Arthropoda</taxon>
        <taxon>Hexapoda</taxon>
        <taxon>Insecta</taxon>
        <taxon>Pterygota</taxon>
        <taxon>Neoptera</taxon>
        <taxon>Endopterygota</taxon>
        <taxon>Diptera</taxon>
        <taxon>Brachycera</taxon>
        <taxon>Muscomorpha</taxon>
        <taxon>Ephydroidea</taxon>
        <taxon>Drosophilidae</taxon>
        <taxon>Drosophila</taxon>
        <taxon>Sophophora</taxon>
    </lineage>
</organism>
<dbReference type="Proteomes" id="UP001500889">
    <property type="component" value="Chromosome U"/>
</dbReference>
<dbReference type="EMBL" id="AP029264">
    <property type="protein sequence ID" value="BFF94195.1"/>
    <property type="molecule type" value="Genomic_DNA"/>
</dbReference>
<reference evidence="3 4" key="1">
    <citation type="submission" date="2024-02" db="EMBL/GenBank/DDBJ databases">
        <title>A chromosome-level genome assembly of Drosophila madeirensis, a fruit fly species endemic to Madeira island.</title>
        <authorList>
            <person name="Tomihara K."/>
            <person name="Llopart A."/>
            <person name="Yamamoto D."/>
        </authorList>
    </citation>
    <scope>NUCLEOTIDE SEQUENCE [LARGE SCALE GENOMIC DNA]</scope>
    <source>
        <strain evidence="3 4">RF1</strain>
    </source>
</reference>
<evidence type="ECO:0008006" key="5">
    <source>
        <dbReference type="Google" id="ProtNLM"/>
    </source>
</evidence>
<evidence type="ECO:0000256" key="2">
    <source>
        <dbReference type="SAM" id="SignalP"/>
    </source>
</evidence>
<feature type="region of interest" description="Disordered" evidence="1">
    <location>
        <begin position="102"/>
        <end position="124"/>
    </location>
</feature>
<evidence type="ECO:0000313" key="3">
    <source>
        <dbReference type="EMBL" id="BFF94195.1"/>
    </source>
</evidence>
<keyword evidence="4" id="KW-1185">Reference proteome</keyword>
<name>A0AAU9FES8_DROMD</name>
<feature type="chain" id="PRO_5043695244" description="Secreted protein" evidence="2">
    <location>
        <begin position="19"/>
        <end position="124"/>
    </location>
</feature>